<organism evidence="1 2">
    <name type="scientific">Dallia pectoralis</name>
    <name type="common">Alaska blackfish</name>
    <dbReference type="NCBI Taxonomy" id="75939"/>
    <lineage>
        <taxon>Eukaryota</taxon>
        <taxon>Metazoa</taxon>
        <taxon>Chordata</taxon>
        <taxon>Craniata</taxon>
        <taxon>Vertebrata</taxon>
        <taxon>Euteleostomi</taxon>
        <taxon>Actinopterygii</taxon>
        <taxon>Neopterygii</taxon>
        <taxon>Teleostei</taxon>
        <taxon>Protacanthopterygii</taxon>
        <taxon>Esociformes</taxon>
        <taxon>Umbridae</taxon>
        <taxon>Dallia</taxon>
    </lineage>
</organism>
<evidence type="ECO:0000313" key="1">
    <source>
        <dbReference type="EMBL" id="KAJ7985844.1"/>
    </source>
</evidence>
<sequence>MSVSLPVSLSLLAPPANPQTTQPVEACLRGELNGPLRVAVSTCQRVSVHPRHGTQVGFRVKFGGEFLGSIPHLLSLGPGHESLQVPPLIIYYG</sequence>
<gene>
    <name evidence="1" type="ORF">DPEC_G00344690</name>
</gene>
<accession>A0ACC2F3B3</accession>
<name>A0ACC2F3B3_DALPE</name>
<comment type="caution">
    <text evidence="1">The sequence shown here is derived from an EMBL/GenBank/DDBJ whole genome shotgun (WGS) entry which is preliminary data.</text>
</comment>
<proteinExistence type="predicted"/>
<evidence type="ECO:0000313" key="2">
    <source>
        <dbReference type="Proteomes" id="UP001157502"/>
    </source>
</evidence>
<reference evidence="1" key="1">
    <citation type="submission" date="2021-05" db="EMBL/GenBank/DDBJ databases">
        <authorList>
            <person name="Pan Q."/>
            <person name="Jouanno E."/>
            <person name="Zahm M."/>
            <person name="Klopp C."/>
            <person name="Cabau C."/>
            <person name="Louis A."/>
            <person name="Berthelot C."/>
            <person name="Parey E."/>
            <person name="Roest Crollius H."/>
            <person name="Montfort J."/>
            <person name="Robinson-Rechavi M."/>
            <person name="Bouchez O."/>
            <person name="Lampietro C."/>
            <person name="Lopez Roques C."/>
            <person name="Donnadieu C."/>
            <person name="Postlethwait J."/>
            <person name="Bobe J."/>
            <person name="Dillon D."/>
            <person name="Chandos A."/>
            <person name="von Hippel F."/>
            <person name="Guiguen Y."/>
        </authorList>
    </citation>
    <scope>NUCLEOTIDE SEQUENCE</scope>
    <source>
        <strain evidence="1">YG-Jan2019</strain>
    </source>
</reference>
<keyword evidence="2" id="KW-1185">Reference proteome</keyword>
<protein>
    <submittedName>
        <fullName evidence="1">Uncharacterized protein</fullName>
    </submittedName>
</protein>
<dbReference type="Proteomes" id="UP001157502">
    <property type="component" value="Chromosome 35"/>
</dbReference>
<dbReference type="EMBL" id="CM055762">
    <property type="protein sequence ID" value="KAJ7985844.1"/>
    <property type="molecule type" value="Genomic_DNA"/>
</dbReference>